<evidence type="ECO:0000313" key="3">
    <source>
        <dbReference type="Proteomes" id="UP001168877"/>
    </source>
</evidence>
<evidence type="ECO:0000313" key="2">
    <source>
        <dbReference type="EMBL" id="KAK0602674.1"/>
    </source>
</evidence>
<keyword evidence="3" id="KW-1185">Reference proteome</keyword>
<feature type="region of interest" description="Disordered" evidence="1">
    <location>
        <begin position="16"/>
        <end position="45"/>
    </location>
</feature>
<organism evidence="2 3">
    <name type="scientific">Acer saccharum</name>
    <name type="common">Sugar maple</name>
    <dbReference type="NCBI Taxonomy" id="4024"/>
    <lineage>
        <taxon>Eukaryota</taxon>
        <taxon>Viridiplantae</taxon>
        <taxon>Streptophyta</taxon>
        <taxon>Embryophyta</taxon>
        <taxon>Tracheophyta</taxon>
        <taxon>Spermatophyta</taxon>
        <taxon>Magnoliopsida</taxon>
        <taxon>eudicotyledons</taxon>
        <taxon>Gunneridae</taxon>
        <taxon>Pentapetalae</taxon>
        <taxon>rosids</taxon>
        <taxon>malvids</taxon>
        <taxon>Sapindales</taxon>
        <taxon>Sapindaceae</taxon>
        <taxon>Hippocastanoideae</taxon>
        <taxon>Acereae</taxon>
        <taxon>Acer</taxon>
    </lineage>
</organism>
<gene>
    <name evidence="2" type="ORF">LWI29_035873</name>
</gene>
<comment type="caution">
    <text evidence="2">The sequence shown here is derived from an EMBL/GenBank/DDBJ whole genome shotgun (WGS) entry which is preliminary data.</text>
</comment>
<reference evidence="2" key="2">
    <citation type="submission" date="2023-06" db="EMBL/GenBank/DDBJ databases">
        <authorList>
            <person name="Swenson N.G."/>
            <person name="Wegrzyn J.L."/>
            <person name="Mcevoy S.L."/>
        </authorList>
    </citation>
    <scope>NUCLEOTIDE SEQUENCE</scope>
    <source>
        <strain evidence="2">NS2018</strain>
        <tissue evidence="2">Leaf</tissue>
    </source>
</reference>
<dbReference type="AlphaFoldDB" id="A0AA39T2V5"/>
<name>A0AA39T2V5_ACESA</name>
<evidence type="ECO:0000256" key="1">
    <source>
        <dbReference type="SAM" id="MobiDB-lite"/>
    </source>
</evidence>
<feature type="compositionally biased region" description="Basic residues" evidence="1">
    <location>
        <begin position="28"/>
        <end position="45"/>
    </location>
</feature>
<protein>
    <submittedName>
        <fullName evidence="2">Uncharacterized protein</fullName>
    </submittedName>
</protein>
<proteinExistence type="predicted"/>
<dbReference type="EMBL" id="JAUESC010000003">
    <property type="protein sequence ID" value="KAK0602674.1"/>
    <property type="molecule type" value="Genomic_DNA"/>
</dbReference>
<accession>A0AA39T2V5</accession>
<dbReference type="Proteomes" id="UP001168877">
    <property type="component" value="Unassembled WGS sequence"/>
</dbReference>
<reference evidence="2" key="1">
    <citation type="journal article" date="2022" name="Plant J.">
        <title>Strategies of tolerance reflected in two North American maple genomes.</title>
        <authorList>
            <person name="McEvoy S.L."/>
            <person name="Sezen U.U."/>
            <person name="Trouern-Trend A."/>
            <person name="McMahon S.M."/>
            <person name="Schaberg P.G."/>
            <person name="Yang J."/>
            <person name="Wegrzyn J.L."/>
            <person name="Swenson N.G."/>
        </authorList>
    </citation>
    <scope>NUCLEOTIDE SEQUENCE</scope>
    <source>
        <strain evidence="2">NS2018</strain>
    </source>
</reference>
<sequence length="172" mass="19695">MTAIVVQEEETIHKSKKHSAHMVTQSYKGKKKFSRGKKSKYSHHGKKVGKTAGFLKAKDKSKGYRFYCPTYSMRIVESKHVVFLEEGTDVGKNMQTQEFAFEEERSGNPTSSTSLDIVIPPLHEHHDESLFEQDDEPLPVIDEPQPIICEPEPAMMNPSQLLMSHNRLFMFL</sequence>